<sequence length="134" mass="14976">MFRRNSTDVNEKMTRETRTRFSSIFWKRALKQPAFKFAHGNDGEKPSSFALDLAEGDFSEKGTGSRRLNGMHKKSLSFLAEEEAEKEGAGGTNVLGICSISPNKHQNFDAPASRSVPPPLYIFYVVSNKLSLLF</sequence>
<evidence type="ECO:0000313" key="1">
    <source>
        <dbReference type="EMBL" id="MBC3540090.1"/>
    </source>
</evidence>
<dbReference type="Proteomes" id="UP000659698">
    <property type="component" value="Unassembled WGS sequence"/>
</dbReference>
<keyword evidence="2" id="KW-1185">Reference proteome</keyword>
<dbReference type="RefSeq" id="WP_186637075.1">
    <property type="nucleotide sequence ID" value="NZ_JACOAF010000023.1"/>
</dbReference>
<protein>
    <submittedName>
        <fullName evidence="1">Uncharacterized protein</fullName>
    </submittedName>
</protein>
<organism evidence="1 2">
    <name type="scientific">Rufibacter sediminis</name>
    <dbReference type="NCBI Taxonomy" id="2762756"/>
    <lineage>
        <taxon>Bacteria</taxon>
        <taxon>Pseudomonadati</taxon>
        <taxon>Bacteroidota</taxon>
        <taxon>Cytophagia</taxon>
        <taxon>Cytophagales</taxon>
        <taxon>Hymenobacteraceae</taxon>
        <taxon>Rufibacter</taxon>
    </lineage>
</organism>
<comment type="caution">
    <text evidence="1">The sequence shown here is derived from an EMBL/GenBank/DDBJ whole genome shotgun (WGS) entry which is preliminary data.</text>
</comment>
<dbReference type="EMBL" id="JACOAF010000023">
    <property type="protein sequence ID" value="MBC3540090.1"/>
    <property type="molecule type" value="Genomic_DNA"/>
</dbReference>
<accession>A0ABR6VT34</accession>
<proteinExistence type="predicted"/>
<reference evidence="1 2" key="1">
    <citation type="journal article" date="2019" name="Int. J. Syst. Evol. Microbiol.">
        <title>Rufibacter sediminis sp. nov., isolated from freshwater lake sediment.</title>
        <authorList>
            <person name="Qu J.H."/>
            <person name="Zhang L.J."/>
            <person name="Fu Y.H."/>
            <person name="Li H.F."/>
        </authorList>
    </citation>
    <scope>NUCLEOTIDE SEQUENCE [LARGE SCALE GENOMIC DNA]</scope>
    <source>
        <strain evidence="1 2">H-1</strain>
    </source>
</reference>
<gene>
    <name evidence="1" type="ORF">H7U12_10375</name>
</gene>
<evidence type="ECO:0000313" key="2">
    <source>
        <dbReference type="Proteomes" id="UP000659698"/>
    </source>
</evidence>
<name>A0ABR6VT34_9BACT</name>